<feature type="domain" description="DDE-1" evidence="1">
    <location>
        <begin position="15"/>
        <end position="65"/>
    </location>
</feature>
<accession>A0A9Q0XWJ3</accession>
<comment type="caution">
    <text evidence="2">The sequence shown here is derived from an EMBL/GenBank/DDBJ whole genome shotgun (WGS) entry which is preliminary data.</text>
</comment>
<evidence type="ECO:0000259" key="1">
    <source>
        <dbReference type="Pfam" id="PF03184"/>
    </source>
</evidence>
<evidence type="ECO:0000313" key="2">
    <source>
        <dbReference type="EMBL" id="KAJ7329609.1"/>
    </source>
</evidence>
<keyword evidence="3" id="KW-1185">Reference proteome</keyword>
<proteinExistence type="predicted"/>
<dbReference type="OrthoDB" id="10066858at2759"/>
<dbReference type="AlphaFoldDB" id="A0A9Q0XWJ3"/>
<dbReference type="GO" id="GO:0003676">
    <property type="term" value="F:nucleic acid binding"/>
    <property type="evidence" value="ECO:0007669"/>
    <property type="project" value="InterPro"/>
</dbReference>
<dbReference type="Pfam" id="PF03184">
    <property type="entry name" value="DDE_1"/>
    <property type="match status" value="1"/>
</dbReference>
<dbReference type="EMBL" id="JAPFRF010000006">
    <property type="protein sequence ID" value="KAJ7329609.1"/>
    <property type="molecule type" value="Genomic_DNA"/>
</dbReference>
<evidence type="ECO:0000313" key="3">
    <source>
        <dbReference type="Proteomes" id="UP001142489"/>
    </source>
</evidence>
<sequence>MCLTSSEHILAKKCFKEAKTHLAVIPEGLTSQLQPLNVSINKLFKVFMPEEWNKWMGPGNHDLIPTGRMKRPTIT</sequence>
<gene>
    <name evidence="2" type="ORF">JRQ81_015783</name>
</gene>
<reference evidence="2" key="1">
    <citation type="journal article" date="2023" name="DNA Res.">
        <title>Chromosome-level genome assembly of Phrynocephalus forsythii using third-generation DNA sequencing and Hi-C analysis.</title>
        <authorList>
            <person name="Qi Y."/>
            <person name="Zhao W."/>
            <person name="Zhao Y."/>
            <person name="Niu C."/>
            <person name="Cao S."/>
            <person name="Zhang Y."/>
        </authorList>
    </citation>
    <scope>NUCLEOTIDE SEQUENCE</scope>
    <source>
        <tissue evidence="2">Muscle</tissue>
    </source>
</reference>
<dbReference type="InterPro" id="IPR004875">
    <property type="entry name" value="DDE_SF_endonuclease_dom"/>
</dbReference>
<name>A0A9Q0XWJ3_9SAUR</name>
<protein>
    <recommendedName>
        <fullName evidence="1">DDE-1 domain-containing protein</fullName>
    </recommendedName>
</protein>
<organism evidence="2 3">
    <name type="scientific">Phrynocephalus forsythii</name>
    <dbReference type="NCBI Taxonomy" id="171643"/>
    <lineage>
        <taxon>Eukaryota</taxon>
        <taxon>Metazoa</taxon>
        <taxon>Chordata</taxon>
        <taxon>Craniata</taxon>
        <taxon>Vertebrata</taxon>
        <taxon>Euteleostomi</taxon>
        <taxon>Lepidosauria</taxon>
        <taxon>Squamata</taxon>
        <taxon>Bifurcata</taxon>
        <taxon>Unidentata</taxon>
        <taxon>Episquamata</taxon>
        <taxon>Toxicofera</taxon>
        <taxon>Iguania</taxon>
        <taxon>Acrodonta</taxon>
        <taxon>Agamidae</taxon>
        <taxon>Agaminae</taxon>
        <taxon>Phrynocephalus</taxon>
    </lineage>
</organism>
<dbReference type="Proteomes" id="UP001142489">
    <property type="component" value="Unassembled WGS sequence"/>
</dbReference>